<evidence type="ECO:0000256" key="1">
    <source>
        <dbReference type="ARBA" id="ARBA00023242"/>
    </source>
</evidence>
<organism evidence="2 3">
    <name type="scientific">Fusarium albosuccineum</name>
    <dbReference type="NCBI Taxonomy" id="1237068"/>
    <lineage>
        <taxon>Eukaryota</taxon>
        <taxon>Fungi</taxon>
        <taxon>Dikarya</taxon>
        <taxon>Ascomycota</taxon>
        <taxon>Pezizomycotina</taxon>
        <taxon>Sordariomycetes</taxon>
        <taxon>Hypocreomycetidae</taxon>
        <taxon>Hypocreales</taxon>
        <taxon>Nectriaceae</taxon>
        <taxon>Fusarium</taxon>
        <taxon>Fusarium decemcellulare species complex</taxon>
    </lineage>
</organism>
<evidence type="ECO:0000313" key="3">
    <source>
        <dbReference type="Proteomes" id="UP000554235"/>
    </source>
</evidence>
<dbReference type="OrthoDB" id="4158087at2759"/>
<name>A0A8H4P9R2_9HYPO</name>
<dbReference type="PANTHER" id="PTHR37540:SF5">
    <property type="entry name" value="TRANSCRIPTION FACTOR DOMAIN-CONTAINING PROTEIN"/>
    <property type="match status" value="1"/>
</dbReference>
<reference evidence="2 3" key="1">
    <citation type="submission" date="2020-01" db="EMBL/GenBank/DDBJ databases">
        <title>Identification and distribution of gene clusters putatively required for synthesis of sphingolipid metabolism inhibitors in phylogenetically diverse species of the filamentous fungus Fusarium.</title>
        <authorList>
            <person name="Kim H.-S."/>
            <person name="Busman M."/>
            <person name="Brown D.W."/>
            <person name="Divon H."/>
            <person name="Uhlig S."/>
            <person name="Proctor R.H."/>
        </authorList>
    </citation>
    <scope>NUCLEOTIDE SEQUENCE [LARGE SCALE GENOMIC DNA]</scope>
    <source>
        <strain evidence="2 3">NRRL 20459</strain>
    </source>
</reference>
<dbReference type="EMBL" id="JAADYS010001731">
    <property type="protein sequence ID" value="KAF4461386.1"/>
    <property type="molecule type" value="Genomic_DNA"/>
</dbReference>
<dbReference type="InterPro" id="IPR021858">
    <property type="entry name" value="Fun_TF"/>
</dbReference>
<comment type="caution">
    <text evidence="2">The sequence shown here is derived from an EMBL/GenBank/DDBJ whole genome shotgun (WGS) entry which is preliminary data.</text>
</comment>
<keyword evidence="3" id="KW-1185">Reference proteome</keyword>
<keyword evidence="1" id="KW-0539">Nucleus</keyword>
<proteinExistence type="predicted"/>
<evidence type="ECO:0000313" key="2">
    <source>
        <dbReference type="EMBL" id="KAF4461386.1"/>
    </source>
</evidence>
<gene>
    <name evidence="2" type="ORF">FALBO_11822</name>
</gene>
<dbReference type="Proteomes" id="UP000554235">
    <property type="component" value="Unassembled WGS sequence"/>
</dbReference>
<dbReference type="AlphaFoldDB" id="A0A8H4P9R2"/>
<sequence length="478" mass="54557">MKFHFVDNHEANSPGNRKAIRRHVMKGKNLGRTIQGRGRKHASPHEGDFFGDLHRDSKTYERIRLDLEVKDDAVFDRDGNPLIFPEIVPIDSSLSSPFAGSEYTYFAFPVQFTPSMRYMVYQFHSAVCDAIYPLSFCRPTDELGAPWFRYMVSDQAFLHCLLAMVATYINLFRKPDCEPLEATRHFSQTLRLISHKLSQPTPPQESTLAIIVSLAIHSKLVRDLTGCAMHLDGLQRLLDLRSGGISELRESNRSLLHKICRTDIEISITQGTRTRWGAIGLTAAAAGPIGSRALTYPMNQMRETLRQMTRETLALCRRPGRAKMSGLQYQDVLISLLQRLLDFAPLGGARPLDMLDDVWQLSLLAFIGTVMWPTGFLRGINCELLHKVFKEKIENDVLLDRGEDYRPLWLWVMFIYTLSLSDRNPDDRPLSKIRETVKELKIETWEEVKVKFRPFPWIGVVHDPTGKALWEAVEGLSG</sequence>
<protein>
    <submittedName>
        <fullName evidence="2">Argininosuccinate synthase</fullName>
    </submittedName>
</protein>
<dbReference type="Pfam" id="PF11951">
    <property type="entry name" value="Fungal_trans_2"/>
    <property type="match status" value="1"/>
</dbReference>
<accession>A0A8H4P9R2</accession>
<dbReference type="PANTHER" id="PTHR37540">
    <property type="entry name" value="TRANSCRIPTION FACTOR (ACR-2), PUTATIVE-RELATED-RELATED"/>
    <property type="match status" value="1"/>
</dbReference>